<evidence type="ECO:0000256" key="5">
    <source>
        <dbReference type="ARBA" id="ARBA00013066"/>
    </source>
</evidence>
<comment type="subunit">
    <text evidence="4 11">Homotetramer.</text>
</comment>
<dbReference type="OrthoDB" id="9805604at2"/>
<dbReference type="GO" id="GO:0019143">
    <property type="term" value="F:3-deoxy-manno-octulosonate-8-phosphatase activity"/>
    <property type="evidence" value="ECO:0007669"/>
    <property type="project" value="UniProtKB-UniRule"/>
</dbReference>
<dbReference type="GO" id="GO:0008781">
    <property type="term" value="F:N-acylneuraminate cytidylyltransferase activity"/>
    <property type="evidence" value="ECO:0007669"/>
    <property type="project" value="TreeGrafter"/>
</dbReference>
<dbReference type="SFLD" id="SFLDG01136">
    <property type="entry name" value="C1.6:_Phosphoserine_Phosphatas"/>
    <property type="match status" value="1"/>
</dbReference>
<dbReference type="EMBL" id="CP010552">
    <property type="protein sequence ID" value="ALE52406.1"/>
    <property type="molecule type" value="Genomic_DNA"/>
</dbReference>
<evidence type="ECO:0000256" key="12">
    <source>
        <dbReference type="PIRSR" id="PIRSR006118-2"/>
    </source>
</evidence>
<accession>A0A0M4NWC0</accession>
<dbReference type="Proteomes" id="UP000058020">
    <property type="component" value="Chromosome"/>
</dbReference>
<comment type="similarity">
    <text evidence="3 11">Belongs to the KdsC family.</text>
</comment>
<feature type="binding site" evidence="12">
    <location>
        <position position="113"/>
    </location>
    <ligand>
        <name>Mg(2+)</name>
        <dbReference type="ChEBI" id="CHEBI:18420"/>
    </ligand>
</feature>
<evidence type="ECO:0000256" key="9">
    <source>
        <dbReference type="ARBA" id="ARBA00022842"/>
    </source>
</evidence>
<dbReference type="CDD" id="cd01630">
    <property type="entry name" value="HAD_KDO-like"/>
    <property type="match status" value="1"/>
</dbReference>
<dbReference type="AlphaFoldDB" id="A0A0M4NWC0"/>
<dbReference type="PANTHER" id="PTHR21485">
    <property type="entry name" value="HAD SUPERFAMILY MEMBERS CMAS AND KDSC"/>
    <property type="match status" value="1"/>
</dbReference>
<dbReference type="InterPro" id="IPR036412">
    <property type="entry name" value="HAD-like_sf"/>
</dbReference>
<name>A0A0M4NWC0_9GAMM</name>
<dbReference type="GO" id="GO:0009103">
    <property type="term" value="P:lipopolysaccharide biosynthetic process"/>
    <property type="evidence" value="ECO:0007669"/>
    <property type="project" value="UniProtKB-UniRule"/>
</dbReference>
<dbReference type="NCBIfam" id="NF007019">
    <property type="entry name" value="PRK09484.1"/>
    <property type="match status" value="1"/>
</dbReference>
<dbReference type="PATRIC" id="fig|1705394.5.peg.752"/>
<evidence type="ECO:0000256" key="11">
    <source>
        <dbReference type="PIRNR" id="PIRNR006118"/>
    </source>
</evidence>
<dbReference type="RefSeq" id="WP_053951353.1">
    <property type="nucleotide sequence ID" value="NZ_CP010552.1"/>
</dbReference>
<evidence type="ECO:0000256" key="3">
    <source>
        <dbReference type="ARBA" id="ARBA00005893"/>
    </source>
</evidence>
<dbReference type="SUPFAM" id="SSF56784">
    <property type="entry name" value="HAD-like"/>
    <property type="match status" value="1"/>
</dbReference>
<evidence type="ECO:0000256" key="6">
    <source>
        <dbReference type="ARBA" id="ARBA00020092"/>
    </source>
</evidence>
<evidence type="ECO:0000313" key="13">
    <source>
        <dbReference type="EMBL" id="ALE52406.1"/>
    </source>
</evidence>
<dbReference type="InterPro" id="IPR010023">
    <property type="entry name" value="KdsC_fam"/>
</dbReference>
<dbReference type="Pfam" id="PF08282">
    <property type="entry name" value="Hydrolase_3"/>
    <property type="match status" value="1"/>
</dbReference>
<keyword evidence="9 11" id="KW-0460">Magnesium</keyword>
<dbReference type="PIRSF" id="PIRSF006118">
    <property type="entry name" value="KDO8-P_Ptase"/>
    <property type="match status" value="1"/>
</dbReference>
<protein>
    <recommendedName>
        <fullName evidence="6 11">3-deoxy-D-manno-octulosonate 8-phosphate phosphatase KdsC</fullName>
        <ecNumber evidence="5 11">3.1.3.45</ecNumber>
    </recommendedName>
    <alternativeName>
        <fullName evidence="10 11">KDO 8-P phosphatase</fullName>
    </alternativeName>
</protein>
<evidence type="ECO:0000256" key="1">
    <source>
        <dbReference type="ARBA" id="ARBA00000898"/>
    </source>
</evidence>
<organism evidence="13 14">
    <name type="scientific">Candidatus Thioglobus autotrophicus</name>
    <dbReference type="NCBI Taxonomy" id="1705394"/>
    <lineage>
        <taxon>Bacteria</taxon>
        <taxon>Pseudomonadati</taxon>
        <taxon>Pseudomonadota</taxon>
        <taxon>Gammaproteobacteria</taxon>
        <taxon>Candidatus Pseudothioglobaceae</taxon>
        <taxon>Candidatus Thioglobus</taxon>
    </lineage>
</organism>
<evidence type="ECO:0000256" key="10">
    <source>
        <dbReference type="ARBA" id="ARBA00031051"/>
    </source>
</evidence>
<dbReference type="Gene3D" id="3.40.50.1000">
    <property type="entry name" value="HAD superfamily/HAD-like"/>
    <property type="match status" value="1"/>
</dbReference>
<evidence type="ECO:0000256" key="8">
    <source>
        <dbReference type="ARBA" id="ARBA00022801"/>
    </source>
</evidence>
<dbReference type="GO" id="GO:0046872">
    <property type="term" value="F:metal ion binding"/>
    <property type="evidence" value="ECO:0007669"/>
    <property type="project" value="UniProtKB-UniRule"/>
</dbReference>
<keyword evidence="11" id="KW-0448">Lipopolysaccharide biosynthesis</keyword>
<comment type="catalytic activity">
    <reaction evidence="1 11">
        <text>3-deoxy-alpha-D-manno-2-octulosonate-8-phosphate + H2O = 3-deoxy-alpha-D-manno-oct-2-ulosonate + phosphate</text>
        <dbReference type="Rhea" id="RHEA:11500"/>
        <dbReference type="ChEBI" id="CHEBI:15377"/>
        <dbReference type="ChEBI" id="CHEBI:43474"/>
        <dbReference type="ChEBI" id="CHEBI:85985"/>
        <dbReference type="ChEBI" id="CHEBI:85986"/>
        <dbReference type="EC" id="3.1.3.45"/>
    </reaction>
</comment>
<dbReference type="SFLD" id="SFLDG01138">
    <property type="entry name" value="C1.6.2:_Deoxy-d-mannose-octulo"/>
    <property type="match status" value="1"/>
</dbReference>
<proteinExistence type="inferred from homology"/>
<feature type="binding site" evidence="12">
    <location>
        <position position="22"/>
    </location>
    <ligand>
        <name>substrate</name>
    </ligand>
</feature>
<feature type="binding site" evidence="12">
    <location>
        <position position="20"/>
    </location>
    <ligand>
        <name>Mg(2+)</name>
        <dbReference type="ChEBI" id="CHEBI:18420"/>
    </ligand>
</feature>
<dbReference type="EC" id="3.1.3.45" evidence="5 11"/>
<dbReference type="STRING" id="1705394.SP60_03745"/>
<dbReference type="KEGG" id="tho:SP60_03745"/>
<evidence type="ECO:0000313" key="14">
    <source>
        <dbReference type="Proteomes" id="UP000058020"/>
    </source>
</evidence>
<evidence type="ECO:0000256" key="7">
    <source>
        <dbReference type="ARBA" id="ARBA00022723"/>
    </source>
</evidence>
<dbReference type="SFLD" id="SFLDS00003">
    <property type="entry name" value="Haloacid_Dehalogenase"/>
    <property type="match status" value="1"/>
</dbReference>
<evidence type="ECO:0000256" key="4">
    <source>
        <dbReference type="ARBA" id="ARBA00011881"/>
    </source>
</evidence>
<sequence>MKLLNKAYLRAKKIKLIIFDVDGVLTDGGLYFSDEGIELKRFNSLDGLGIKLLKKSGVEPAVISARDTPNVAHRMNNLGIEHFYQGQNDKLIAFNELLKKLSLKAEQVAYVGDDVIDLPVMRNIGLPIAVANAHDLVKDNACLITQKRGGHGAVREACDFILKAQDNYDSAMGAYLV</sequence>
<reference evidence="13 14" key="1">
    <citation type="journal article" date="2015" name="Genome Announc.">
        <title>Genome Sequence of 'Candidatus Thioglobus autotrophica' Strain EF1, a Chemoautotroph from the SUP05 Clade of Marine Gammaproteobacteria.</title>
        <authorList>
            <person name="Shah V."/>
            <person name="Morris R.M."/>
        </authorList>
    </citation>
    <scope>NUCLEOTIDE SEQUENCE [LARGE SCALE GENOMIC DNA]</scope>
    <source>
        <strain evidence="13 14">EF1</strain>
    </source>
</reference>
<comment type="cofactor">
    <cofactor evidence="2 11 12">
        <name>Mg(2+)</name>
        <dbReference type="ChEBI" id="CHEBI:18420"/>
    </cofactor>
</comment>
<keyword evidence="14" id="KW-1185">Reference proteome</keyword>
<dbReference type="SFLD" id="SFLDF00036">
    <property type="entry name" value="deoxy-d-mannose-octulosonate_8"/>
    <property type="match status" value="1"/>
</dbReference>
<keyword evidence="7 11" id="KW-0479">Metal-binding</keyword>
<dbReference type="PANTHER" id="PTHR21485:SF3">
    <property type="entry name" value="N-ACYLNEURAMINATE CYTIDYLYLTRANSFERASE"/>
    <property type="match status" value="1"/>
</dbReference>
<dbReference type="NCBIfam" id="TIGR01670">
    <property type="entry name" value="KdsC-phosphatas"/>
    <property type="match status" value="1"/>
</dbReference>
<dbReference type="InterPro" id="IPR023214">
    <property type="entry name" value="HAD_sf"/>
</dbReference>
<keyword evidence="8 11" id="KW-0378">Hydrolase</keyword>
<dbReference type="InterPro" id="IPR050793">
    <property type="entry name" value="CMP-NeuNAc_synthase"/>
</dbReference>
<evidence type="ECO:0000256" key="2">
    <source>
        <dbReference type="ARBA" id="ARBA00001946"/>
    </source>
</evidence>
<dbReference type="FunFam" id="3.40.50.1000:FF:000029">
    <property type="entry name" value="3-deoxy-D-manno-octulosonate 8-phosphate phosphatase KdsC"/>
    <property type="match status" value="1"/>
</dbReference>
<comment type="function">
    <text evidence="11">Catalyzes the hydrolysis of 3-deoxy-D-manno-octulosonate 8-phosphate (KDO 8-P) to 3-deoxy-D-manno-octulosonate (KDO) and inorganic phosphate.</text>
</comment>
<gene>
    <name evidence="13" type="ORF">SP60_03745</name>
</gene>